<feature type="transmembrane region" description="Helical" evidence="1">
    <location>
        <begin position="20"/>
        <end position="41"/>
    </location>
</feature>
<comment type="caution">
    <text evidence="2">The sequence shown here is derived from an EMBL/GenBank/DDBJ whole genome shotgun (WGS) entry which is preliminary data.</text>
</comment>
<gene>
    <name evidence="2" type="ORF">PNV70_11815</name>
</gene>
<accession>A0AAW6E775</accession>
<evidence type="ECO:0008006" key="4">
    <source>
        <dbReference type="Google" id="ProtNLM"/>
    </source>
</evidence>
<dbReference type="Proteomes" id="UP001211421">
    <property type="component" value="Unassembled WGS sequence"/>
</dbReference>
<feature type="transmembrane region" description="Helical" evidence="1">
    <location>
        <begin position="61"/>
        <end position="82"/>
    </location>
</feature>
<evidence type="ECO:0000313" key="2">
    <source>
        <dbReference type="EMBL" id="MDB8742747.1"/>
    </source>
</evidence>
<organism evidence="2 3">
    <name type="scientific">Ruminococcus bicirculans</name>
    <name type="common">ex Wegman et al. 2014</name>
    <dbReference type="NCBI Taxonomy" id="1160721"/>
    <lineage>
        <taxon>Bacteria</taxon>
        <taxon>Bacillati</taxon>
        <taxon>Bacillota</taxon>
        <taxon>Clostridia</taxon>
        <taxon>Eubacteriales</taxon>
        <taxon>Oscillospiraceae</taxon>
        <taxon>Ruminococcus</taxon>
    </lineage>
</organism>
<protein>
    <recommendedName>
        <fullName evidence="4">Integral membrane protein</fullName>
    </recommendedName>
</protein>
<evidence type="ECO:0000256" key="1">
    <source>
        <dbReference type="SAM" id="Phobius"/>
    </source>
</evidence>
<reference evidence="2" key="1">
    <citation type="submission" date="2023-01" db="EMBL/GenBank/DDBJ databases">
        <title>Human gut microbiome strain richness.</title>
        <authorList>
            <person name="Chen-Liaw A."/>
        </authorList>
    </citation>
    <scope>NUCLEOTIDE SEQUENCE</scope>
    <source>
        <strain evidence="2">D59st1_B8_D59t2_181005</strain>
    </source>
</reference>
<keyword evidence="1" id="KW-0812">Transmembrane</keyword>
<proteinExistence type="predicted"/>
<keyword evidence="1" id="KW-0472">Membrane</keyword>
<sequence>MFKFIFEILTDPLGLPIEWYWEYLILAVIGAVAYAVAYRCVGDMYSGGMIDGSTSGSFFHWLIRLILFVALWAVTYGIIAAVKWLTDNWVLVLCIMGGVVAVVGIATVIAIIIRKRKNKAGLEVSTNESN</sequence>
<dbReference type="EMBL" id="JAQMLS010000009">
    <property type="protein sequence ID" value="MDB8742747.1"/>
    <property type="molecule type" value="Genomic_DNA"/>
</dbReference>
<evidence type="ECO:0000313" key="3">
    <source>
        <dbReference type="Proteomes" id="UP001211421"/>
    </source>
</evidence>
<dbReference type="AlphaFoldDB" id="A0AAW6E775"/>
<feature type="transmembrane region" description="Helical" evidence="1">
    <location>
        <begin position="88"/>
        <end position="113"/>
    </location>
</feature>
<name>A0AAW6E775_9FIRM</name>
<keyword evidence="1" id="KW-1133">Transmembrane helix</keyword>